<evidence type="ECO:0000313" key="4">
    <source>
        <dbReference type="Proteomes" id="UP000662111"/>
    </source>
</evidence>
<evidence type="ECO:0000259" key="2">
    <source>
        <dbReference type="Pfam" id="PF07693"/>
    </source>
</evidence>
<dbReference type="Proteomes" id="UP000662111">
    <property type="component" value="Unassembled WGS sequence"/>
</dbReference>
<dbReference type="EMBL" id="BMLB01000007">
    <property type="protein sequence ID" value="GGK79361.1"/>
    <property type="molecule type" value="Genomic_DNA"/>
</dbReference>
<dbReference type="Pfam" id="PF07693">
    <property type="entry name" value="KAP_NTPase"/>
    <property type="match status" value="1"/>
</dbReference>
<dbReference type="InterPro" id="IPR027417">
    <property type="entry name" value="P-loop_NTPase"/>
</dbReference>
<feature type="region of interest" description="Disordered" evidence="1">
    <location>
        <begin position="632"/>
        <end position="664"/>
    </location>
</feature>
<dbReference type="SUPFAM" id="SSF52540">
    <property type="entry name" value="P-loop containing nucleoside triphosphate hydrolases"/>
    <property type="match status" value="1"/>
</dbReference>
<accession>A0ABQ2FF15</accession>
<sequence>MAEGTWTDEALRSGKGDTLGRLAYARRAAELIHSTHSFESSAVFGLSGPWGSGKTSLVNMIVEELVTAHSKWEVARFTPWATSDILGLLSEFYASLAEVLPKKKGEQFRRALAVTATVAAPAANLIPIVGGVAAEGVRTAGDALGKSPSWQAAFKKASDELKDLGKPILVVVDDIDRLHGDELTALLKVVRLLGRFDGVQYLLAYDDETLYRSMNASGAVNPHDGSAERYMEKIVQYPLFVPPLLQHQQLSRLNAGLLSISREIAGEGAYEDRLGGLVDCFSSLLTTPRAIDRYVAQLRHHIPLLPPDEVDDGDVHILTLIRVSFPALFSAIPRYKSELISGHTGDIKFGGDSLEYEPFDIDPLLEVVPPQLRGVARRLMVSLFPNIRATGQFSTFASSRRQSVHYGEYFDRYFAMGILDHDVSDATVAAAVEAAIRGDATPLTDLFATSTDEIRGLVLSKGASPANQPSTDVGRIHLAEVLAGVANQLPSDDRGLLTDLDQVFGWTADLLGGIDEDTSPSVIVDVLRKLATQPLRIRAWRRLENSVRRTFLEKLPPWYIAVTKQLVQEAADDLLQHLKQGDAAPTSSGVGYQIHFVLRHDAEGLRSRVHELLDSTDVDLAILASRLVSARSTTGGKPNWQLSPDFDQETFNQLAPPGDDPWYHEPVQKVDLHDLSWVNRRRFAAGRVSSPPAPPAVPEADPPAHAQGD</sequence>
<proteinExistence type="predicted"/>
<keyword evidence="4" id="KW-1185">Reference proteome</keyword>
<feature type="compositionally biased region" description="Polar residues" evidence="1">
    <location>
        <begin position="632"/>
        <end position="642"/>
    </location>
</feature>
<dbReference type="InterPro" id="IPR052754">
    <property type="entry name" value="NTPase_KAP_P-loop"/>
</dbReference>
<gene>
    <name evidence="3" type="ORF">GCM10011509_29830</name>
</gene>
<name>A0ABQ2FF15_9MICO</name>
<dbReference type="PANTHER" id="PTHR22674:SF6">
    <property type="entry name" value="NTPASE KAP FAMILY P-LOOP DOMAIN-CONTAINING PROTEIN 1"/>
    <property type="match status" value="1"/>
</dbReference>
<protein>
    <recommendedName>
        <fullName evidence="2">KAP NTPase domain-containing protein</fullName>
    </recommendedName>
</protein>
<dbReference type="PANTHER" id="PTHR22674">
    <property type="entry name" value="NTPASE, KAP FAMILY P-LOOP DOMAIN-CONTAINING 1"/>
    <property type="match status" value="1"/>
</dbReference>
<reference evidence="4" key="1">
    <citation type="journal article" date="2019" name="Int. J. Syst. Evol. Microbiol.">
        <title>The Global Catalogue of Microorganisms (GCM) 10K type strain sequencing project: providing services to taxonomists for standard genome sequencing and annotation.</title>
        <authorList>
            <consortium name="The Broad Institute Genomics Platform"/>
            <consortium name="The Broad Institute Genome Sequencing Center for Infectious Disease"/>
            <person name="Wu L."/>
            <person name="Ma J."/>
        </authorList>
    </citation>
    <scope>NUCLEOTIDE SEQUENCE [LARGE SCALE GENOMIC DNA]</scope>
    <source>
        <strain evidence="4">CGMCC 1.5362</strain>
    </source>
</reference>
<feature type="domain" description="KAP NTPase" evidence="2">
    <location>
        <begin position="23"/>
        <end position="302"/>
    </location>
</feature>
<dbReference type="RefSeq" id="WP_084617520.1">
    <property type="nucleotide sequence ID" value="NZ_BMLB01000007.1"/>
</dbReference>
<dbReference type="InterPro" id="IPR011646">
    <property type="entry name" value="KAP_P-loop"/>
</dbReference>
<evidence type="ECO:0000256" key="1">
    <source>
        <dbReference type="SAM" id="MobiDB-lite"/>
    </source>
</evidence>
<organism evidence="3 4">
    <name type="scientific">Ornithinimicrobium pekingense</name>
    <dbReference type="NCBI Taxonomy" id="384677"/>
    <lineage>
        <taxon>Bacteria</taxon>
        <taxon>Bacillati</taxon>
        <taxon>Actinomycetota</taxon>
        <taxon>Actinomycetes</taxon>
        <taxon>Micrococcales</taxon>
        <taxon>Ornithinimicrobiaceae</taxon>
        <taxon>Ornithinimicrobium</taxon>
    </lineage>
</organism>
<comment type="caution">
    <text evidence="3">The sequence shown here is derived from an EMBL/GenBank/DDBJ whole genome shotgun (WGS) entry which is preliminary data.</text>
</comment>
<dbReference type="Gene3D" id="3.40.50.300">
    <property type="entry name" value="P-loop containing nucleotide triphosphate hydrolases"/>
    <property type="match status" value="1"/>
</dbReference>
<feature type="compositionally biased region" description="Pro residues" evidence="1">
    <location>
        <begin position="691"/>
        <end position="701"/>
    </location>
</feature>
<feature type="region of interest" description="Disordered" evidence="1">
    <location>
        <begin position="686"/>
        <end position="709"/>
    </location>
</feature>
<evidence type="ECO:0000313" key="3">
    <source>
        <dbReference type="EMBL" id="GGK79361.1"/>
    </source>
</evidence>